<feature type="compositionally biased region" description="Basic and acidic residues" evidence="4">
    <location>
        <begin position="214"/>
        <end position="224"/>
    </location>
</feature>
<organism evidence="5 6">
    <name type="scientific">Sporidiobolus salmonicolor</name>
    <name type="common">Yeast-like fungus</name>
    <name type="synonym">Sporobolomyces salmonicolor</name>
    <dbReference type="NCBI Taxonomy" id="5005"/>
    <lineage>
        <taxon>Eukaryota</taxon>
        <taxon>Fungi</taxon>
        <taxon>Dikarya</taxon>
        <taxon>Basidiomycota</taxon>
        <taxon>Pucciniomycotina</taxon>
        <taxon>Microbotryomycetes</taxon>
        <taxon>Sporidiobolales</taxon>
        <taxon>Sporidiobolaceae</taxon>
        <taxon>Sporobolomyces</taxon>
    </lineage>
</organism>
<dbReference type="InterPro" id="IPR015637">
    <property type="entry name" value="MUG/TDG"/>
</dbReference>
<reference evidence="6" key="1">
    <citation type="submission" date="2015-02" db="EMBL/GenBank/DDBJ databases">
        <authorList>
            <person name="Gon?alves P."/>
        </authorList>
    </citation>
    <scope>NUCLEOTIDE SEQUENCE [LARGE SCALE GENOMIC DNA]</scope>
</reference>
<dbReference type="PANTHER" id="PTHR12159:SF9">
    <property type="entry name" value="G_T MISMATCH-SPECIFIC THYMINE DNA GLYCOSYLASE"/>
    <property type="match status" value="1"/>
</dbReference>
<name>A0A0D6ESD5_SPOSA</name>
<evidence type="ECO:0000256" key="3">
    <source>
        <dbReference type="ARBA" id="ARBA00023204"/>
    </source>
</evidence>
<feature type="compositionally biased region" description="Basic residues" evidence="4">
    <location>
        <begin position="472"/>
        <end position="488"/>
    </location>
</feature>
<gene>
    <name evidence="5" type="primary">SPOSA6832_04534</name>
</gene>
<proteinExistence type="predicted"/>
<keyword evidence="2" id="KW-0378">Hydrolase</keyword>
<keyword evidence="1" id="KW-0227">DNA damage</keyword>
<dbReference type="AlphaFoldDB" id="A0A0D6ESD5"/>
<keyword evidence="6" id="KW-1185">Reference proteome</keyword>
<dbReference type="InterPro" id="IPR036895">
    <property type="entry name" value="Uracil-DNA_glycosylase-like_sf"/>
</dbReference>
<sequence length="630" mass="67996">MDTWKSDSSVDLDTGEYSPPRPFIAPVEFPRAVQQPTSALDIAPRAPTASKVGPAHAQRGSDSERRLPSRSPDPSFYSSPSRSPLPGSVGDRAPPRQFALRDTGLADPTGVDASGGSPRSLAPMPKHEPDAEQLPAPPSSAFAAHLDRFRYASPSPSSRPPPPRLVHPSPQRPVSRLEPPSDRSQSTPERKLPPRRRSTATPPRPDGSSRHFKRPADEMPREAADGTLGVKVEGGSETPKTKKKKRPARPYADPSTYAELGADPLTDYLRHGLDLLLCGINPGVKSAQLGLHCEHRALHGSAAVCTLTDRLALRVRRRFADEPLLEGARWIGFDRSPVGPFRRTASTQAVRHRVDEPCTSSFCGGAFELPNRAACSAFSRAEECSLSDVRAIERGDEGGRPSSTAQDCGAQAKVSASHPPLLLLALTPSLFRMVAFVGMKICEIVLRHLHNLPSPSASSTTVTTPDSDSPRKKYRRPASPTKRKKAMPKVKVGLQPVTLSFPPEQEGAAREKLYFWCLPSTSARVVEYQLVDKIKIFGLLKSDVSRLTTAPGTPFPVPDESVDYPVEMLFAPDQPAPGRTWTVTLLEAAAVKAEVKAEEGMGMDIKAGEGYKGVEKPERRVCAAGGAPGD</sequence>
<dbReference type="Proteomes" id="UP000243876">
    <property type="component" value="Unassembled WGS sequence"/>
</dbReference>
<evidence type="ECO:0000256" key="4">
    <source>
        <dbReference type="SAM" id="MobiDB-lite"/>
    </source>
</evidence>
<evidence type="ECO:0000256" key="1">
    <source>
        <dbReference type="ARBA" id="ARBA00022763"/>
    </source>
</evidence>
<feature type="compositionally biased region" description="Polar residues" evidence="4">
    <location>
        <begin position="1"/>
        <end position="11"/>
    </location>
</feature>
<evidence type="ECO:0000313" key="5">
    <source>
        <dbReference type="EMBL" id="CEQ42686.1"/>
    </source>
</evidence>
<dbReference type="PANTHER" id="PTHR12159">
    <property type="entry name" value="G/T AND G/U MISMATCH-SPECIFIC DNA GLYCOSYLASE"/>
    <property type="match status" value="1"/>
</dbReference>
<protein>
    <submittedName>
        <fullName evidence="5">SPOSA6832_04534-mRNA-1:cds</fullName>
    </submittedName>
</protein>
<dbReference type="GO" id="GO:0006285">
    <property type="term" value="P:base-excision repair, AP site formation"/>
    <property type="evidence" value="ECO:0007669"/>
    <property type="project" value="InterPro"/>
</dbReference>
<feature type="region of interest" description="Disordered" evidence="4">
    <location>
        <begin position="455"/>
        <end position="489"/>
    </location>
</feature>
<dbReference type="OrthoDB" id="565731at2759"/>
<dbReference type="GO" id="GO:0008263">
    <property type="term" value="F:pyrimidine-specific mismatch base pair DNA N-glycosylase activity"/>
    <property type="evidence" value="ECO:0007669"/>
    <property type="project" value="TreeGrafter"/>
</dbReference>
<keyword evidence="3" id="KW-0234">DNA repair</keyword>
<accession>A0A0D6ESD5</accession>
<dbReference type="Gene3D" id="3.40.470.10">
    <property type="entry name" value="Uracil-DNA glycosylase-like domain"/>
    <property type="match status" value="2"/>
</dbReference>
<feature type="non-terminal residue" evidence="5">
    <location>
        <position position="1"/>
    </location>
</feature>
<feature type="compositionally biased region" description="Low complexity" evidence="4">
    <location>
        <begin position="455"/>
        <end position="467"/>
    </location>
</feature>
<dbReference type="EMBL" id="CENE01000032">
    <property type="protein sequence ID" value="CEQ42686.1"/>
    <property type="molecule type" value="Genomic_DNA"/>
</dbReference>
<dbReference type="GO" id="GO:0004844">
    <property type="term" value="F:uracil DNA N-glycosylase activity"/>
    <property type="evidence" value="ECO:0007669"/>
    <property type="project" value="TreeGrafter"/>
</dbReference>
<evidence type="ECO:0000313" key="6">
    <source>
        <dbReference type="Proteomes" id="UP000243876"/>
    </source>
</evidence>
<feature type="region of interest" description="Disordered" evidence="4">
    <location>
        <begin position="1"/>
        <end position="259"/>
    </location>
</feature>
<evidence type="ECO:0000256" key="2">
    <source>
        <dbReference type="ARBA" id="ARBA00022801"/>
    </source>
</evidence>